<keyword evidence="7 9" id="KW-0472">Membrane</keyword>
<evidence type="ECO:0000256" key="4">
    <source>
        <dbReference type="ARBA" id="ARBA00022475"/>
    </source>
</evidence>
<feature type="transmembrane region" description="Helical" evidence="9">
    <location>
        <begin position="167"/>
        <end position="185"/>
    </location>
</feature>
<feature type="transmembrane region" description="Helical" evidence="9">
    <location>
        <begin position="227"/>
        <end position="249"/>
    </location>
</feature>
<dbReference type="AlphaFoldDB" id="A0A840NL71"/>
<keyword evidence="11" id="KW-1185">Reference proteome</keyword>
<dbReference type="Proteomes" id="UP000580474">
    <property type="component" value="Unassembled WGS sequence"/>
</dbReference>
<feature type="region of interest" description="Disordered" evidence="8">
    <location>
        <begin position="358"/>
        <end position="410"/>
    </location>
</feature>
<evidence type="ECO:0000256" key="7">
    <source>
        <dbReference type="ARBA" id="ARBA00023136"/>
    </source>
</evidence>
<dbReference type="PANTHER" id="PTHR21716">
    <property type="entry name" value="TRANSMEMBRANE PROTEIN"/>
    <property type="match status" value="1"/>
</dbReference>
<dbReference type="GO" id="GO:0055085">
    <property type="term" value="P:transmembrane transport"/>
    <property type="evidence" value="ECO:0007669"/>
    <property type="project" value="TreeGrafter"/>
</dbReference>
<feature type="compositionally biased region" description="Low complexity" evidence="8">
    <location>
        <begin position="400"/>
        <end position="410"/>
    </location>
</feature>
<evidence type="ECO:0000313" key="11">
    <source>
        <dbReference type="Proteomes" id="UP000580474"/>
    </source>
</evidence>
<accession>A0A840NL71</accession>
<feature type="transmembrane region" description="Helical" evidence="9">
    <location>
        <begin position="317"/>
        <end position="346"/>
    </location>
</feature>
<evidence type="ECO:0000256" key="3">
    <source>
        <dbReference type="ARBA" id="ARBA00022448"/>
    </source>
</evidence>
<keyword evidence="5 9" id="KW-0812">Transmembrane</keyword>
<dbReference type="RefSeq" id="WP_184484078.1">
    <property type="nucleotide sequence ID" value="NZ_JACHIV010000001.1"/>
</dbReference>
<dbReference type="GO" id="GO:0005886">
    <property type="term" value="C:plasma membrane"/>
    <property type="evidence" value="ECO:0007669"/>
    <property type="project" value="UniProtKB-SubCell"/>
</dbReference>
<comment type="caution">
    <text evidence="10">The sequence shown here is derived from an EMBL/GenBank/DDBJ whole genome shotgun (WGS) entry which is preliminary data.</text>
</comment>
<dbReference type="Pfam" id="PF01594">
    <property type="entry name" value="AI-2E_transport"/>
    <property type="match status" value="1"/>
</dbReference>
<organism evidence="10 11">
    <name type="scientific">Saccharopolyspora gloriosae</name>
    <dbReference type="NCBI Taxonomy" id="455344"/>
    <lineage>
        <taxon>Bacteria</taxon>
        <taxon>Bacillati</taxon>
        <taxon>Actinomycetota</taxon>
        <taxon>Actinomycetes</taxon>
        <taxon>Pseudonocardiales</taxon>
        <taxon>Pseudonocardiaceae</taxon>
        <taxon>Saccharopolyspora</taxon>
    </lineage>
</organism>
<comment type="subcellular location">
    <subcellularLocation>
        <location evidence="1">Cell membrane</location>
        <topology evidence="1">Multi-pass membrane protein</topology>
    </subcellularLocation>
</comment>
<proteinExistence type="inferred from homology"/>
<protein>
    <submittedName>
        <fullName evidence="10">Putative PurR-regulated permease PerM</fullName>
    </submittedName>
</protein>
<keyword evidence="4" id="KW-1003">Cell membrane</keyword>
<evidence type="ECO:0000256" key="5">
    <source>
        <dbReference type="ARBA" id="ARBA00022692"/>
    </source>
</evidence>
<feature type="transmembrane region" description="Helical" evidence="9">
    <location>
        <begin position="18"/>
        <end position="41"/>
    </location>
</feature>
<gene>
    <name evidence="10" type="ORF">BJ969_005698</name>
</gene>
<evidence type="ECO:0000256" key="6">
    <source>
        <dbReference type="ARBA" id="ARBA00022989"/>
    </source>
</evidence>
<name>A0A840NL71_9PSEU</name>
<feature type="transmembrane region" description="Helical" evidence="9">
    <location>
        <begin position="286"/>
        <end position="305"/>
    </location>
</feature>
<evidence type="ECO:0000313" key="10">
    <source>
        <dbReference type="EMBL" id="MBB5072610.1"/>
    </source>
</evidence>
<evidence type="ECO:0000256" key="1">
    <source>
        <dbReference type="ARBA" id="ARBA00004651"/>
    </source>
</evidence>
<evidence type="ECO:0000256" key="9">
    <source>
        <dbReference type="SAM" id="Phobius"/>
    </source>
</evidence>
<feature type="transmembrane region" description="Helical" evidence="9">
    <location>
        <begin position="47"/>
        <end position="71"/>
    </location>
</feature>
<dbReference type="EMBL" id="JACHIV010000001">
    <property type="protein sequence ID" value="MBB5072610.1"/>
    <property type="molecule type" value="Genomic_DNA"/>
</dbReference>
<dbReference type="InterPro" id="IPR002549">
    <property type="entry name" value="AI-2E-like"/>
</dbReference>
<reference evidence="10 11" key="1">
    <citation type="submission" date="2020-08" db="EMBL/GenBank/DDBJ databases">
        <title>Sequencing the genomes of 1000 actinobacteria strains.</title>
        <authorList>
            <person name="Klenk H.-P."/>
        </authorList>
    </citation>
    <scope>NUCLEOTIDE SEQUENCE [LARGE SCALE GENOMIC DNA]</scope>
    <source>
        <strain evidence="10 11">DSM 45582</strain>
    </source>
</reference>
<keyword evidence="3" id="KW-0813">Transport</keyword>
<evidence type="ECO:0000256" key="8">
    <source>
        <dbReference type="SAM" id="MobiDB-lite"/>
    </source>
</evidence>
<sequence length="410" mass="42083">MSNPKITAPDDAATHVPLVLRVTAAVCWRLLVVLGMLYVLSEAVGRLNVVVIPVAIALLLAALLAPAVSWLARLRVPRAISTAVVLVGGLALVGGVLTFVINAFVNGFPELQRQILRSLGQIRGWLLSGPLHLREEQIDQYLGQAAKWLEENQAALTSGALSTASTFGNFLTGLVLALFTLIFFLHDGRRVWLFMLGLVPSHVRDRVDTAGVRGFASLVGYVRATTLVAVADAVGIGIGLAIIGVPLALPLAALVFLGGFVPIVGAVASGSVAVLIALVTNGPVDALLVVLVVLLVQQIEGNVLQPLLLGRAVQVHALAVVLAISAGVVLAGIVGALLAVPMVAVLNSAIRSLAAGEGAQTPVDPNDPHEAEPPRDSGDDSGAEAPAKSGADSGEDSGRTDSGSGSTAVE</sequence>
<comment type="similarity">
    <text evidence="2">Belongs to the autoinducer-2 exporter (AI-2E) (TC 2.A.86) family.</text>
</comment>
<keyword evidence="6 9" id="KW-1133">Transmembrane helix</keyword>
<feature type="transmembrane region" description="Helical" evidence="9">
    <location>
        <begin position="83"/>
        <end position="105"/>
    </location>
</feature>
<feature type="transmembrane region" description="Helical" evidence="9">
    <location>
        <begin position="255"/>
        <end position="279"/>
    </location>
</feature>
<feature type="compositionally biased region" description="Basic and acidic residues" evidence="8">
    <location>
        <begin position="366"/>
        <end position="378"/>
    </location>
</feature>
<evidence type="ECO:0000256" key="2">
    <source>
        <dbReference type="ARBA" id="ARBA00009773"/>
    </source>
</evidence>
<dbReference type="PANTHER" id="PTHR21716:SF53">
    <property type="entry name" value="PERMEASE PERM-RELATED"/>
    <property type="match status" value="1"/>
</dbReference>